<dbReference type="PROSITE" id="PS00194">
    <property type="entry name" value="THIOREDOXIN_1"/>
    <property type="match status" value="1"/>
</dbReference>
<dbReference type="PROSITE" id="PS51352">
    <property type="entry name" value="THIOREDOXIN_2"/>
    <property type="match status" value="1"/>
</dbReference>
<dbReference type="Proteomes" id="UP000622707">
    <property type="component" value="Unassembled WGS sequence"/>
</dbReference>
<dbReference type="SUPFAM" id="SSF52833">
    <property type="entry name" value="Thioredoxin-like"/>
    <property type="match status" value="1"/>
</dbReference>
<feature type="chain" id="PRO_5047486618" evidence="2">
    <location>
        <begin position="31"/>
        <end position="178"/>
    </location>
</feature>
<dbReference type="EMBL" id="JAEQND010000001">
    <property type="protein sequence ID" value="MBL0423677.1"/>
    <property type="molecule type" value="Genomic_DNA"/>
</dbReference>
<evidence type="ECO:0000313" key="5">
    <source>
        <dbReference type="Proteomes" id="UP000622707"/>
    </source>
</evidence>
<dbReference type="InterPro" id="IPR036249">
    <property type="entry name" value="Thioredoxin-like_sf"/>
</dbReference>
<comment type="caution">
    <text evidence="4">The sequence shown here is derived from an EMBL/GenBank/DDBJ whole genome shotgun (WGS) entry which is preliminary data.</text>
</comment>
<evidence type="ECO:0000313" key="4">
    <source>
        <dbReference type="EMBL" id="MBL0423677.1"/>
    </source>
</evidence>
<dbReference type="CDD" id="cd02966">
    <property type="entry name" value="TlpA_like_family"/>
    <property type="match status" value="1"/>
</dbReference>
<evidence type="ECO:0000256" key="1">
    <source>
        <dbReference type="ARBA" id="ARBA00023284"/>
    </source>
</evidence>
<organism evidence="4 5">
    <name type="scientific">Ramlibacter alkalitolerans</name>
    <dbReference type="NCBI Taxonomy" id="2039631"/>
    <lineage>
        <taxon>Bacteria</taxon>
        <taxon>Pseudomonadati</taxon>
        <taxon>Pseudomonadota</taxon>
        <taxon>Betaproteobacteria</taxon>
        <taxon>Burkholderiales</taxon>
        <taxon>Comamonadaceae</taxon>
        <taxon>Ramlibacter</taxon>
    </lineage>
</organism>
<accession>A0ABS1JHK9</accession>
<dbReference type="PANTHER" id="PTHR42852:SF18">
    <property type="entry name" value="CHROMOSOME UNDETERMINED SCAFFOLD_47, WHOLE GENOME SHOTGUN SEQUENCE"/>
    <property type="match status" value="1"/>
</dbReference>
<dbReference type="PANTHER" id="PTHR42852">
    <property type="entry name" value="THIOL:DISULFIDE INTERCHANGE PROTEIN DSBE"/>
    <property type="match status" value="1"/>
</dbReference>
<feature type="signal peptide" evidence="2">
    <location>
        <begin position="1"/>
        <end position="30"/>
    </location>
</feature>
<keyword evidence="1" id="KW-0676">Redox-active center</keyword>
<feature type="domain" description="Thioredoxin" evidence="3">
    <location>
        <begin position="40"/>
        <end position="178"/>
    </location>
</feature>
<protein>
    <submittedName>
        <fullName evidence="4">TlpA family protein disulfide reductase</fullName>
    </submittedName>
</protein>
<dbReference type="InterPro" id="IPR050553">
    <property type="entry name" value="Thioredoxin_ResA/DsbE_sf"/>
</dbReference>
<reference evidence="4 5" key="1">
    <citation type="journal article" date="2017" name="Int. J. Syst. Evol. Microbiol.">
        <title>Ramlibacter alkalitolerans sp. nov., alkali-tolerant bacterium isolated from soil of ginseng.</title>
        <authorList>
            <person name="Lee D.H."/>
            <person name="Cha C.J."/>
        </authorList>
    </citation>
    <scope>NUCLEOTIDE SEQUENCE [LARGE SCALE GENOMIC DNA]</scope>
    <source>
        <strain evidence="4 5">KACC 19305</strain>
    </source>
</reference>
<sequence length="178" mass="19624">MPSQSAPFSPGRRRCLLAAACLPWARPVLAANDAAARKDWPRQRATPAVELVGLDGQPWRLAGARGAPVLLNFWATWCEPCRAEMPALQQLAREHREAGLQLLAVNYKEPEARVRRFLEQTGLALPVLLDREGAAAKSFGVRIFPSTIAIDRRGQAKFVVTGEFDWASAQAARWVAEL</sequence>
<dbReference type="InterPro" id="IPR013766">
    <property type="entry name" value="Thioredoxin_domain"/>
</dbReference>
<evidence type="ECO:0000259" key="3">
    <source>
        <dbReference type="PROSITE" id="PS51352"/>
    </source>
</evidence>
<dbReference type="InterPro" id="IPR000866">
    <property type="entry name" value="AhpC/TSA"/>
</dbReference>
<evidence type="ECO:0000256" key="2">
    <source>
        <dbReference type="SAM" id="SignalP"/>
    </source>
</evidence>
<keyword evidence="5" id="KW-1185">Reference proteome</keyword>
<gene>
    <name evidence="4" type="ORF">JI746_01055</name>
</gene>
<dbReference type="Gene3D" id="3.40.30.10">
    <property type="entry name" value="Glutaredoxin"/>
    <property type="match status" value="1"/>
</dbReference>
<name>A0ABS1JHK9_9BURK</name>
<dbReference type="InterPro" id="IPR017937">
    <property type="entry name" value="Thioredoxin_CS"/>
</dbReference>
<proteinExistence type="predicted"/>
<keyword evidence="2" id="KW-0732">Signal</keyword>
<dbReference type="RefSeq" id="WP_201686924.1">
    <property type="nucleotide sequence ID" value="NZ_JAEQND010000001.1"/>
</dbReference>
<dbReference type="Pfam" id="PF00578">
    <property type="entry name" value="AhpC-TSA"/>
    <property type="match status" value="1"/>
</dbReference>